<dbReference type="InterPro" id="IPR006597">
    <property type="entry name" value="Sel1-like"/>
</dbReference>
<organism evidence="2">
    <name type="scientific">Micromonas pusilla (strain CCMP1545)</name>
    <name type="common">Picoplanktonic green alga</name>
    <dbReference type="NCBI Taxonomy" id="564608"/>
    <lineage>
        <taxon>Eukaryota</taxon>
        <taxon>Viridiplantae</taxon>
        <taxon>Chlorophyta</taxon>
        <taxon>Mamiellophyceae</taxon>
        <taxon>Mamiellales</taxon>
        <taxon>Mamiellaceae</taxon>
        <taxon>Micromonas</taxon>
    </lineage>
</organism>
<dbReference type="PANTHER" id="PTHR43628:SF1">
    <property type="entry name" value="CHITIN SYNTHASE REGULATORY FACTOR 2-RELATED"/>
    <property type="match status" value="1"/>
</dbReference>
<keyword evidence="2" id="KW-1185">Reference proteome</keyword>
<name>C1MY50_MICPC</name>
<dbReference type="Gene3D" id="1.25.40.10">
    <property type="entry name" value="Tetratricopeptide repeat domain"/>
    <property type="match status" value="1"/>
</dbReference>
<dbReference type="STRING" id="564608.C1MY50"/>
<dbReference type="InterPro" id="IPR052945">
    <property type="entry name" value="Mitotic_Regulator"/>
</dbReference>
<dbReference type="Proteomes" id="UP000001876">
    <property type="component" value="Unassembled WGS sequence"/>
</dbReference>
<gene>
    <name evidence="1" type="ORF">MICPUCDRAFT_60402</name>
</gene>
<proteinExistence type="predicted"/>
<accession>C1MY50</accession>
<dbReference type="Pfam" id="PF08238">
    <property type="entry name" value="Sel1"/>
    <property type="match status" value="4"/>
</dbReference>
<dbReference type="eggNOG" id="KOG1550">
    <property type="taxonomic scope" value="Eukaryota"/>
</dbReference>
<dbReference type="PANTHER" id="PTHR43628">
    <property type="entry name" value="ACTIVATOR OF C KINASE PROTEIN 1-RELATED"/>
    <property type="match status" value="1"/>
</dbReference>
<evidence type="ECO:0000313" key="2">
    <source>
        <dbReference type="Proteomes" id="UP000001876"/>
    </source>
</evidence>
<dbReference type="RefSeq" id="XP_003060506.1">
    <property type="nucleotide sequence ID" value="XM_003060460.1"/>
</dbReference>
<reference evidence="1 2" key="1">
    <citation type="journal article" date="2009" name="Science">
        <title>Green evolution and dynamic adaptations revealed by genomes of the marine picoeukaryotes Micromonas.</title>
        <authorList>
            <person name="Worden A.Z."/>
            <person name="Lee J.H."/>
            <person name="Mock T."/>
            <person name="Rouze P."/>
            <person name="Simmons M.P."/>
            <person name="Aerts A.L."/>
            <person name="Allen A.E."/>
            <person name="Cuvelier M.L."/>
            <person name="Derelle E."/>
            <person name="Everett M.V."/>
            <person name="Foulon E."/>
            <person name="Grimwood J."/>
            <person name="Gundlach H."/>
            <person name="Henrissat B."/>
            <person name="Napoli C."/>
            <person name="McDonald S.M."/>
            <person name="Parker M.S."/>
            <person name="Rombauts S."/>
            <person name="Salamov A."/>
            <person name="Von Dassow P."/>
            <person name="Badger J.H."/>
            <person name="Coutinho P.M."/>
            <person name="Demir E."/>
            <person name="Dubchak I."/>
            <person name="Gentemann C."/>
            <person name="Eikrem W."/>
            <person name="Gready J.E."/>
            <person name="John U."/>
            <person name="Lanier W."/>
            <person name="Lindquist E.A."/>
            <person name="Lucas S."/>
            <person name="Mayer K.F."/>
            <person name="Moreau H."/>
            <person name="Not F."/>
            <person name="Otillar R."/>
            <person name="Panaud O."/>
            <person name="Pangilinan J."/>
            <person name="Paulsen I."/>
            <person name="Piegu B."/>
            <person name="Poliakov A."/>
            <person name="Robbens S."/>
            <person name="Schmutz J."/>
            <person name="Toulza E."/>
            <person name="Wyss T."/>
            <person name="Zelensky A."/>
            <person name="Zhou K."/>
            <person name="Armbrust E.V."/>
            <person name="Bhattacharya D."/>
            <person name="Goodenough U.W."/>
            <person name="Van de Peer Y."/>
            <person name="Grigoriev I.V."/>
        </authorList>
    </citation>
    <scope>NUCLEOTIDE SEQUENCE [LARGE SCALE GENOMIC DNA]</scope>
    <source>
        <strain evidence="1 2">CCMP1545</strain>
    </source>
</reference>
<dbReference type="SUPFAM" id="SSF81901">
    <property type="entry name" value="HCP-like"/>
    <property type="match status" value="1"/>
</dbReference>
<dbReference type="EMBL" id="GG663742">
    <property type="protein sequence ID" value="EEH55275.1"/>
    <property type="molecule type" value="Genomic_DNA"/>
</dbReference>
<dbReference type="InterPro" id="IPR011990">
    <property type="entry name" value="TPR-like_helical_dom_sf"/>
</dbReference>
<dbReference type="AlphaFoldDB" id="C1MY50"/>
<dbReference type="KEGG" id="mpp:MICPUCDRAFT_60402"/>
<protein>
    <submittedName>
        <fullName evidence="1">Predicted protein</fullName>
    </submittedName>
</protein>
<sequence>MHATLEADGSIACVIFSNLGPNPRDRIALAAVSRVFRDAEKADASLPCGGGLSALKKLGDEFHHSEHKDAEAVYWWRKGADRGDADCMYAIGRCYRHGDHGVEKDRRKSCEWLIKASELGHADSTYFLAVCYQLGEGVDIDEAKAFELNVKAAHSFNLGNLYRHGLCGVAEDKKEALKWFRVAFDIGYDRNYFGSIGFQYLRGICRMLEAELAATRTN</sequence>
<dbReference type="OrthoDB" id="272077at2759"/>
<evidence type="ECO:0000313" key="1">
    <source>
        <dbReference type="EMBL" id="EEH55275.1"/>
    </source>
</evidence>
<dbReference type="GeneID" id="9686247"/>
<dbReference type="SMART" id="SM00671">
    <property type="entry name" value="SEL1"/>
    <property type="match status" value="4"/>
</dbReference>